<proteinExistence type="predicted"/>
<evidence type="ECO:0000313" key="2">
    <source>
        <dbReference type="EMBL" id="RSJ73927.1"/>
    </source>
</evidence>
<evidence type="ECO:0000313" key="4">
    <source>
        <dbReference type="Proteomes" id="UP000272213"/>
    </source>
</evidence>
<gene>
    <name evidence="3" type="ORF">D8790_09820</name>
    <name evidence="2" type="ORF">D8798_09975</name>
</gene>
<evidence type="ECO:0000313" key="5">
    <source>
        <dbReference type="Proteomes" id="UP000278843"/>
    </source>
</evidence>
<keyword evidence="1" id="KW-0812">Transmembrane</keyword>
<dbReference type="EMBL" id="RJPM01000017">
    <property type="protein sequence ID" value="RSJ73927.1"/>
    <property type="molecule type" value="Genomic_DNA"/>
</dbReference>
<dbReference type="AlphaFoldDB" id="A0A0F2CQ84"/>
<comment type="caution">
    <text evidence="3">The sequence shown here is derived from an EMBL/GenBank/DDBJ whole genome shotgun (WGS) entry which is preliminary data.</text>
</comment>
<name>A0A0F2CQ84_STRCR</name>
<dbReference type="OrthoDB" id="2236126at2"/>
<dbReference type="RefSeq" id="WP_045498459.1">
    <property type="nucleotide sequence ID" value="NZ_JAKREO010000006.1"/>
</dbReference>
<keyword evidence="1" id="KW-1133">Transmembrane helix</keyword>
<sequence>MPEKQKGILQEHINEQLDNRRRPLKREKQEFSMIAVLGGILFLITLLVTIIMQLGHFF</sequence>
<keyword evidence="1" id="KW-0472">Membrane</keyword>
<dbReference type="Proteomes" id="UP000272213">
    <property type="component" value="Unassembled WGS sequence"/>
</dbReference>
<protein>
    <submittedName>
        <fullName evidence="3">Uncharacterized protein</fullName>
    </submittedName>
</protein>
<feature type="transmembrane region" description="Helical" evidence="1">
    <location>
        <begin position="31"/>
        <end position="52"/>
    </location>
</feature>
<organism evidence="3 5">
    <name type="scientific">Streptococcus cristatus</name>
    <dbReference type="NCBI Taxonomy" id="45634"/>
    <lineage>
        <taxon>Bacteria</taxon>
        <taxon>Bacillati</taxon>
        <taxon>Bacillota</taxon>
        <taxon>Bacilli</taxon>
        <taxon>Lactobacillales</taxon>
        <taxon>Streptococcaceae</taxon>
        <taxon>Streptococcus</taxon>
    </lineage>
</organism>
<reference evidence="4 5" key="1">
    <citation type="submission" date="2018-11" db="EMBL/GenBank/DDBJ databases">
        <title>Species Designations Belie Phenotypic and Genotypic Heterogeneity in Oral Streptococci.</title>
        <authorList>
            <person name="Velsko I."/>
        </authorList>
    </citation>
    <scope>NUCLEOTIDE SEQUENCE [LARGE SCALE GENOMIC DNA]</scope>
    <source>
        <strain evidence="2 4">BCA6</strain>
        <strain evidence="3 5">BCC13</strain>
    </source>
</reference>
<accession>A0A0F2CQ84</accession>
<dbReference type="Proteomes" id="UP000278843">
    <property type="component" value="Unassembled WGS sequence"/>
</dbReference>
<evidence type="ECO:0000313" key="3">
    <source>
        <dbReference type="EMBL" id="RSJ93268.1"/>
    </source>
</evidence>
<dbReference type="EMBL" id="RJPU01000016">
    <property type="protein sequence ID" value="RSJ93268.1"/>
    <property type="molecule type" value="Genomic_DNA"/>
</dbReference>
<evidence type="ECO:0000256" key="1">
    <source>
        <dbReference type="SAM" id="Phobius"/>
    </source>
</evidence>